<dbReference type="GO" id="GO:0046872">
    <property type="term" value="F:metal ion binding"/>
    <property type="evidence" value="ECO:0007669"/>
    <property type="project" value="UniProtKB-KW"/>
</dbReference>
<dbReference type="GO" id="GO:0003964">
    <property type="term" value="F:RNA-directed DNA polymerase activity"/>
    <property type="evidence" value="ECO:0007669"/>
    <property type="project" value="UniProtKB-KW"/>
</dbReference>
<dbReference type="PANTHER" id="PTHR33050">
    <property type="entry name" value="REVERSE TRANSCRIPTASE DOMAIN-CONTAINING PROTEIN"/>
    <property type="match status" value="1"/>
</dbReference>
<evidence type="ECO:0000259" key="20">
    <source>
        <dbReference type="PROSITE" id="PS50878"/>
    </source>
</evidence>
<keyword evidence="9" id="KW-0235">DNA replication</keyword>
<keyword evidence="17" id="KW-0238">DNA-binding</keyword>
<name>A0A9E9JMS9_HBV</name>
<dbReference type="InterPro" id="IPR000201">
    <property type="entry name" value="DNApol_viral_N"/>
</dbReference>
<evidence type="ECO:0000256" key="14">
    <source>
        <dbReference type="ARBA" id="ARBA00022842"/>
    </source>
</evidence>
<comment type="catalytic activity">
    <reaction evidence="1">
        <text>Endonucleolytic cleavage to 5'-phosphomonoester.</text>
        <dbReference type="EC" id="3.1.26.4"/>
    </reaction>
</comment>
<evidence type="ECO:0000256" key="4">
    <source>
        <dbReference type="ARBA" id="ARBA00012417"/>
    </source>
</evidence>
<dbReference type="GO" id="GO:0006260">
    <property type="term" value="P:DNA replication"/>
    <property type="evidence" value="ECO:0007669"/>
    <property type="project" value="UniProtKB-KW"/>
</dbReference>
<evidence type="ECO:0000256" key="3">
    <source>
        <dbReference type="ARBA" id="ARBA00012180"/>
    </source>
</evidence>
<keyword evidence="12" id="KW-0255">Endonuclease</keyword>
<keyword evidence="13" id="KW-0378">Hydrolase</keyword>
<accession>A0A9E9JMS9</accession>
<dbReference type="InterPro" id="IPR001462">
    <property type="entry name" value="DNApol_viral_C"/>
</dbReference>
<keyword evidence="11" id="KW-0479">Metal-binding</keyword>
<evidence type="ECO:0000256" key="15">
    <source>
        <dbReference type="ARBA" id="ARBA00022918"/>
    </source>
</evidence>
<keyword evidence="16" id="KW-0239">DNA-directed DNA polymerase</keyword>
<dbReference type="EC" id="3.1.26.4" evidence="3"/>
<dbReference type="InterPro" id="IPR052055">
    <property type="entry name" value="Hepadnavirus_pol/RT"/>
</dbReference>
<dbReference type="Pfam" id="PF00078">
    <property type="entry name" value="RVT_1"/>
    <property type="match status" value="1"/>
</dbReference>
<evidence type="ECO:0000256" key="17">
    <source>
        <dbReference type="ARBA" id="ARBA00023125"/>
    </source>
</evidence>
<dbReference type="PROSITE" id="PS50878">
    <property type="entry name" value="RT_POL"/>
    <property type="match status" value="1"/>
</dbReference>
<evidence type="ECO:0000313" key="21">
    <source>
        <dbReference type="EMBL" id="WAQ80622.1"/>
    </source>
</evidence>
<organism evidence="21">
    <name type="scientific">Fish-associated hepatitis B virus</name>
    <dbReference type="NCBI Taxonomy" id="3003970"/>
    <lineage>
        <taxon>Viruses</taxon>
        <taxon>Riboviria</taxon>
        <taxon>Pararnavirae</taxon>
        <taxon>Artverviricota</taxon>
        <taxon>Revtraviricetes</taxon>
        <taxon>Blubervirales</taxon>
        <taxon>Hepadnaviridae</taxon>
        <taxon>Orthohepadnavirus</taxon>
        <taxon>Orthohepadnavirus hominoidei</taxon>
        <taxon>Hepatitis B virus</taxon>
    </lineage>
</organism>
<evidence type="ECO:0000256" key="12">
    <source>
        <dbReference type="ARBA" id="ARBA00022759"/>
    </source>
</evidence>
<dbReference type="GO" id="GO:0003677">
    <property type="term" value="F:DNA binding"/>
    <property type="evidence" value="ECO:0007669"/>
    <property type="project" value="UniProtKB-KW"/>
</dbReference>
<keyword evidence="15" id="KW-0695">RNA-directed DNA polymerase</keyword>
<evidence type="ECO:0000256" key="5">
    <source>
        <dbReference type="ARBA" id="ARBA00012493"/>
    </source>
</evidence>
<dbReference type="Pfam" id="PF00242">
    <property type="entry name" value="DNA_pol_viral_N"/>
    <property type="match status" value="1"/>
</dbReference>
<keyword evidence="14" id="KW-0460">Magnesium</keyword>
<feature type="domain" description="Reverse transcriptase" evidence="20">
    <location>
        <begin position="212"/>
        <end position="401"/>
    </location>
</feature>
<dbReference type="GO" id="GO:0004523">
    <property type="term" value="F:RNA-DNA hybrid ribonuclease activity"/>
    <property type="evidence" value="ECO:0007669"/>
    <property type="project" value="UniProtKB-EC"/>
</dbReference>
<evidence type="ECO:0000256" key="6">
    <source>
        <dbReference type="ARBA" id="ARBA00021149"/>
    </source>
</evidence>
<feature type="region of interest" description="Disordered" evidence="19">
    <location>
        <begin position="468"/>
        <end position="499"/>
    </location>
</feature>
<dbReference type="InterPro" id="IPR043502">
    <property type="entry name" value="DNA/RNA_pol_sf"/>
</dbReference>
<dbReference type="SUPFAM" id="SSF56672">
    <property type="entry name" value="DNA/RNA polymerases"/>
    <property type="match status" value="1"/>
</dbReference>
<sequence length="770" mass="88300">MNSNSMFKKDQIVHSSMSSKECGTWSCAPSLEKPQQTVTSRKSSYGSQQHPIIAQLFQASRSNVQQLKQLLARTISPQRSIDQEKDHPLPRNIKHRAVGMEGIYSNAQTHLARNWIIPDHPPITISLEGLKKFCLPKHQRMIDKLFPSHFAVKGKIKYYPLSKSVKKLENQDLHLTKIREYLNVLFEAGVLYKRATRTTFSLHPGIVKQPWEQCLAVKHIPKRVTGKVFLVDKNQFDSSKARLVVNFSQFSRNKENRPFPKYISPSLEGLETIIPRTEYFISLDLSQGFYHIPMDVASSAKFLISDGIQIYAFRKAPMGVGISPWLLTMFTNILAESIRQKFSIFCLTYMDDFLLAHSSYTILESLCSFIIHQLSEIGIQINRDKSTPEPLKQCTYMGYKITYNSIHISDRYQRKLNSIVQFLQHGRNEYANGLGWHRWKRRYQTTHLDQPSIATFDTRTRARVEIEQQTQNTQDSNSESSATSDTPHETSGTTADSGSTIIAIDGTPYHYQSSETLHLDFKLAQRIFGCLSFVAPFTLNGYRTLDVFYAQNNNNKSIQLLPDERHALTSAFLTLGPIVRRTRPETYRTPAKIEAATDASDTHGAGSDHRGRVLFRISWRRLGIIHWPIWLKELFSLLYLRILFPGFKHVAVDSQAILFHNYRHVTNASVVTKLLAPLTLYYVRSENNPADLPTRSNVNMTTPIINAHCKLMQNRRTERQQKLLFKINYDLQASTTKQNKTLSWSNKATVVGINKFSPPFLYSYIRRVSA</sequence>
<dbReference type="Gene3D" id="3.30.70.270">
    <property type="match status" value="1"/>
</dbReference>
<protein>
    <recommendedName>
        <fullName evidence="6">Protein P</fullName>
        <ecNumber evidence="5">2.7.7.49</ecNumber>
        <ecNumber evidence="4">2.7.7.7</ecNumber>
        <ecNumber evidence="3">3.1.26.4</ecNumber>
    </recommendedName>
</protein>
<evidence type="ECO:0000256" key="9">
    <source>
        <dbReference type="ARBA" id="ARBA00022705"/>
    </source>
</evidence>
<dbReference type="Gene3D" id="3.10.10.10">
    <property type="entry name" value="HIV Type 1 Reverse Transcriptase, subunit A, domain 1"/>
    <property type="match status" value="1"/>
</dbReference>
<dbReference type="Pfam" id="PF00336">
    <property type="entry name" value="DNA_pol_viral_C"/>
    <property type="match status" value="1"/>
</dbReference>
<dbReference type="EC" id="2.7.7.7" evidence="4"/>
<dbReference type="GO" id="GO:0003887">
    <property type="term" value="F:DNA-directed DNA polymerase activity"/>
    <property type="evidence" value="ECO:0007669"/>
    <property type="project" value="UniProtKB-KW"/>
</dbReference>
<dbReference type="EC" id="2.7.7.49" evidence="5"/>
<evidence type="ECO:0000256" key="18">
    <source>
        <dbReference type="ARBA" id="ARBA00023268"/>
    </source>
</evidence>
<keyword evidence="10" id="KW-0540">Nuclease</keyword>
<evidence type="ECO:0000256" key="10">
    <source>
        <dbReference type="ARBA" id="ARBA00022722"/>
    </source>
</evidence>
<dbReference type="InterPro" id="IPR000477">
    <property type="entry name" value="RT_dom"/>
</dbReference>
<evidence type="ECO:0000256" key="16">
    <source>
        <dbReference type="ARBA" id="ARBA00022932"/>
    </source>
</evidence>
<keyword evidence="8" id="KW-0548">Nucleotidyltransferase</keyword>
<keyword evidence="18" id="KW-0511">Multifunctional enzyme</keyword>
<dbReference type="PANTHER" id="PTHR33050:SF7">
    <property type="entry name" value="RIBONUCLEASE H"/>
    <property type="match status" value="1"/>
</dbReference>
<dbReference type="EMBL" id="OP933689">
    <property type="protein sequence ID" value="WAQ80622.1"/>
    <property type="molecule type" value="Genomic_DNA"/>
</dbReference>
<proteinExistence type="inferred from homology"/>
<evidence type="ECO:0000256" key="11">
    <source>
        <dbReference type="ARBA" id="ARBA00022723"/>
    </source>
</evidence>
<evidence type="ECO:0000256" key="19">
    <source>
        <dbReference type="SAM" id="MobiDB-lite"/>
    </source>
</evidence>
<comment type="similarity">
    <text evidence="2">Belongs to the hepadnaviridae P protein family.</text>
</comment>
<evidence type="ECO:0000256" key="2">
    <source>
        <dbReference type="ARBA" id="ARBA00007994"/>
    </source>
</evidence>
<evidence type="ECO:0000256" key="13">
    <source>
        <dbReference type="ARBA" id="ARBA00022801"/>
    </source>
</evidence>
<keyword evidence="7" id="KW-0808">Transferase</keyword>
<evidence type="ECO:0000256" key="1">
    <source>
        <dbReference type="ARBA" id="ARBA00000077"/>
    </source>
</evidence>
<evidence type="ECO:0000256" key="8">
    <source>
        <dbReference type="ARBA" id="ARBA00022695"/>
    </source>
</evidence>
<reference evidence="21" key="1">
    <citation type="submission" date="2022-11" db="EMBL/GenBank/DDBJ databases">
        <title>Viral composition of fish in Lhasa River revealed by metagenomics.</title>
        <authorList>
            <person name="Xi Y."/>
            <person name="Zhang W."/>
        </authorList>
    </citation>
    <scope>NUCLEOTIDE SEQUENCE</scope>
    <source>
        <strain evidence="21">Fi101hepa1</strain>
    </source>
</reference>
<dbReference type="InterPro" id="IPR043128">
    <property type="entry name" value="Rev_trsase/Diguanyl_cyclase"/>
</dbReference>
<evidence type="ECO:0000256" key="7">
    <source>
        <dbReference type="ARBA" id="ARBA00022679"/>
    </source>
</evidence>